<reference evidence="1" key="2">
    <citation type="submission" date="2022-06" db="UniProtKB">
        <authorList>
            <consortium name="EnsemblMetazoa"/>
        </authorList>
    </citation>
    <scope>IDENTIFICATION</scope>
    <source>
        <strain evidence="1">PS312</strain>
    </source>
</reference>
<dbReference type="EnsemblMetazoa" id="PPA42386.1">
    <property type="protein sequence ID" value="PPA42386.1"/>
    <property type="gene ID" value="WBGene00280755"/>
</dbReference>
<accession>A0A2A6D2N0</accession>
<evidence type="ECO:0000313" key="1">
    <source>
        <dbReference type="EnsemblMetazoa" id="PPA42386.1"/>
    </source>
</evidence>
<keyword evidence="2" id="KW-1185">Reference proteome</keyword>
<name>A0A2A6D2N0_PRIPA</name>
<gene>
    <name evidence="1" type="primary">WBGene00280755</name>
</gene>
<accession>A0A8R1V257</accession>
<sequence length="182" mass="20840">MVSCFYGSNCPGKYERDQRMKPFDLSTTSCEGKVFPALNFIVGTEMKVDMHGCSSILELLNLRANGEEVLPDNIKYNLKRPIYLFNILFPRLLYFRLLKIVEKFVCSFQLKFSIRFSHTFYFSGAVAVCKIRERCLAVNSTNFPGVDDLYSCVSSNTRNYREVESGKKENGGSTRGQHLRPL</sequence>
<reference evidence="2" key="1">
    <citation type="journal article" date="2008" name="Nat. Genet.">
        <title>The Pristionchus pacificus genome provides a unique perspective on nematode lifestyle and parasitism.</title>
        <authorList>
            <person name="Dieterich C."/>
            <person name="Clifton S.W."/>
            <person name="Schuster L.N."/>
            <person name="Chinwalla A."/>
            <person name="Delehaunty K."/>
            <person name="Dinkelacker I."/>
            <person name="Fulton L."/>
            <person name="Fulton R."/>
            <person name="Godfrey J."/>
            <person name="Minx P."/>
            <person name="Mitreva M."/>
            <person name="Roeseler W."/>
            <person name="Tian H."/>
            <person name="Witte H."/>
            <person name="Yang S.P."/>
            <person name="Wilson R.K."/>
            <person name="Sommer R.J."/>
        </authorList>
    </citation>
    <scope>NUCLEOTIDE SEQUENCE [LARGE SCALE GENOMIC DNA]</scope>
    <source>
        <strain evidence="2">PS312</strain>
    </source>
</reference>
<organism evidence="1 2">
    <name type="scientific">Pristionchus pacificus</name>
    <name type="common">Parasitic nematode worm</name>
    <dbReference type="NCBI Taxonomy" id="54126"/>
    <lineage>
        <taxon>Eukaryota</taxon>
        <taxon>Metazoa</taxon>
        <taxon>Ecdysozoa</taxon>
        <taxon>Nematoda</taxon>
        <taxon>Chromadorea</taxon>
        <taxon>Rhabditida</taxon>
        <taxon>Rhabditina</taxon>
        <taxon>Diplogasteromorpha</taxon>
        <taxon>Diplogasteroidea</taxon>
        <taxon>Neodiplogasteridae</taxon>
        <taxon>Pristionchus</taxon>
    </lineage>
</organism>
<proteinExistence type="predicted"/>
<dbReference type="AlphaFoldDB" id="A0A2A6D2N0"/>
<dbReference type="Proteomes" id="UP000005239">
    <property type="component" value="Unassembled WGS sequence"/>
</dbReference>
<protein>
    <submittedName>
        <fullName evidence="1">Uncharacterized protein</fullName>
    </submittedName>
</protein>
<evidence type="ECO:0000313" key="2">
    <source>
        <dbReference type="Proteomes" id="UP000005239"/>
    </source>
</evidence>